<proteinExistence type="predicted"/>
<keyword evidence="1" id="KW-0812">Transmembrane</keyword>
<organism evidence="2 3">
    <name type="scientific">Methanococcus maripaludis</name>
    <name type="common">Methanococcus deltae</name>
    <dbReference type="NCBI Taxonomy" id="39152"/>
    <lineage>
        <taxon>Archaea</taxon>
        <taxon>Methanobacteriati</taxon>
        <taxon>Methanobacteriota</taxon>
        <taxon>Methanomada group</taxon>
        <taxon>Methanococci</taxon>
        <taxon>Methanococcales</taxon>
        <taxon>Methanococcaceae</taxon>
        <taxon>Methanococcus</taxon>
    </lineage>
</organism>
<feature type="transmembrane region" description="Helical" evidence="1">
    <location>
        <begin position="17"/>
        <end position="39"/>
    </location>
</feature>
<protein>
    <submittedName>
        <fullName evidence="2">Putative membrane protein</fullName>
    </submittedName>
</protein>
<reference evidence="2 3" key="1">
    <citation type="submission" date="2020-07" db="EMBL/GenBank/DDBJ databases">
        <title>Genomic Encyclopedia of Type Strains, Phase IV (KMG-V): Genome sequencing to study the core and pangenomes of soil and plant-associated prokaryotes.</title>
        <authorList>
            <person name="Whitman W."/>
        </authorList>
    </citation>
    <scope>NUCLEOTIDE SEQUENCE [LARGE SCALE GENOMIC DNA]</scope>
    <source>
        <strain evidence="2 3">S1</strain>
    </source>
</reference>
<feature type="transmembrane region" description="Helical" evidence="1">
    <location>
        <begin position="105"/>
        <end position="125"/>
    </location>
</feature>
<dbReference type="RefSeq" id="WP_181503891.1">
    <property type="nucleotide sequence ID" value="NZ_JACDUK010000001.1"/>
</dbReference>
<feature type="transmembrane region" description="Helical" evidence="1">
    <location>
        <begin position="78"/>
        <end position="99"/>
    </location>
</feature>
<gene>
    <name evidence="2" type="ORF">HNP89_000586</name>
</gene>
<dbReference type="Proteomes" id="UP000522365">
    <property type="component" value="Unassembled WGS sequence"/>
</dbReference>
<sequence length="128" mass="13560">MTQEKLFGLIDEEKGTLLLYFAGIVITFSGQGINLLSFIPGVGPLVASAYSTFGWASCVVIGAILFGTTDRIGFMKIIAMIVLLLTLSEAIITATIGQIPLIGGLLVSGTGMIYLIIDVVCLTILKFE</sequence>
<dbReference type="AlphaFoldDB" id="A0A7J9NY68"/>
<feature type="transmembrane region" description="Helical" evidence="1">
    <location>
        <begin position="45"/>
        <end position="66"/>
    </location>
</feature>
<name>A0A7J9NY68_METMI</name>
<comment type="caution">
    <text evidence="2">The sequence shown here is derived from an EMBL/GenBank/DDBJ whole genome shotgun (WGS) entry which is preliminary data.</text>
</comment>
<evidence type="ECO:0000256" key="1">
    <source>
        <dbReference type="SAM" id="Phobius"/>
    </source>
</evidence>
<evidence type="ECO:0000313" key="2">
    <source>
        <dbReference type="EMBL" id="MBA2852649.1"/>
    </source>
</evidence>
<accession>A0A7J9NY68</accession>
<keyword evidence="1" id="KW-1133">Transmembrane helix</keyword>
<keyword evidence="1" id="KW-0472">Membrane</keyword>
<evidence type="ECO:0000313" key="3">
    <source>
        <dbReference type="Proteomes" id="UP000522365"/>
    </source>
</evidence>
<dbReference type="EMBL" id="JACDUK010000001">
    <property type="protein sequence ID" value="MBA2852649.1"/>
    <property type="molecule type" value="Genomic_DNA"/>
</dbReference>